<dbReference type="GO" id="GO:0003700">
    <property type="term" value="F:DNA-binding transcription factor activity"/>
    <property type="evidence" value="ECO:0007669"/>
    <property type="project" value="TreeGrafter"/>
</dbReference>
<dbReference type="InterPro" id="IPR058163">
    <property type="entry name" value="LysR-type_TF_proteobact-type"/>
</dbReference>
<dbReference type="SUPFAM" id="SSF53850">
    <property type="entry name" value="Periplasmic binding protein-like II"/>
    <property type="match status" value="1"/>
</dbReference>
<dbReference type="PANTHER" id="PTHR30537:SF72">
    <property type="entry name" value="LYSR FAMILY TRANSCRIPTIONAL REGULATOR"/>
    <property type="match status" value="1"/>
</dbReference>
<dbReference type="PANTHER" id="PTHR30537">
    <property type="entry name" value="HTH-TYPE TRANSCRIPTIONAL REGULATOR"/>
    <property type="match status" value="1"/>
</dbReference>
<protein>
    <recommendedName>
        <fullName evidence="2">LysR substrate-binding domain-containing protein</fullName>
    </recommendedName>
</protein>
<dbReference type="Proteomes" id="UP000241538">
    <property type="component" value="Plasmid pPV989-508"/>
</dbReference>
<dbReference type="GO" id="GO:0006351">
    <property type="term" value="P:DNA-templated transcription"/>
    <property type="evidence" value="ECO:0007669"/>
    <property type="project" value="TreeGrafter"/>
</dbReference>
<dbReference type="Pfam" id="PF03466">
    <property type="entry name" value="LysR_substrate"/>
    <property type="match status" value="1"/>
</dbReference>
<dbReference type="AlphaFoldDB" id="A0AAN1TXD9"/>
<evidence type="ECO:0000313" key="3">
    <source>
        <dbReference type="EMBL" id="AVV39369.1"/>
    </source>
</evidence>
<evidence type="ECO:0000259" key="2">
    <source>
        <dbReference type="Pfam" id="PF03466"/>
    </source>
</evidence>
<dbReference type="EMBL" id="CP028350">
    <property type="protein sequence ID" value="AVV39369.1"/>
    <property type="molecule type" value="Genomic_DNA"/>
</dbReference>
<dbReference type="Gene3D" id="3.40.190.290">
    <property type="match status" value="1"/>
</dbReference>
<proteinExistence type="inferred from homology"/>
<organism evidence="3 4">
    <name type="scientific">Pantoea vagans</name>
    <dbReference type="NCBI Taxonomy" id="470934"/>
    <lineage>
        <taxon>Bacteria</taxon>
        <taxon>Pseudomonadati</taxon>
        <taxon>Pseudomonadota</taxon>
        <taxon>Gammaproteobacteria</taxon>
        <taxon>Enterobacterales</taxon>
        <taxon>Erwiniaceae</taxon>
        <taxon>Pantoea</taxon>
    </lineage>
</organism>
<name>A0AAN1TXD9_9GAMM</name>
<gene>
    <name evidence="3" type="ORF">C9381_19195</name>
</gene>
<feature type="domain" description="LysR substrate-binding" evidence="2">
    <location>
        <begin position="31"/>
        <end position="141"/>
    </location>
</feature>
<reference evidence="3 4" key="1">
    <citation type="journal article" date="2018" name="Int J Genomics">
        <title>Comparative Genomics Analysis of Plasmid pPV989-94 from a Clinical Isolate of Pantoea vagans PV989.</title>
        <authorList>
            <person name="Xu L."/>
            <person name="Yin M."/>
            <person name="Zhu T."/>
            <person name="Lu J."/>
            <person name="Bao Q."/>
        </authorList>
    </citation>
    <scope>NUCLEOTIDE SEQUENCE [LARGE SCALE GENOMIC DNA]</scope>
    <source>
        <strain evidence="3 4">PV989</strain>
    </source>
</reference>
<keyword evidence="3" id="KW-0614">Plasmid</keyword>
<dbReference type="GO" id="GO:0043565">
    <property type="term" value="F:sequence-specific DNA binding"/>
    <property type="evidence" value="ECO:0007669"/>
    <property type="project" value="TreeGrafter"/>
</dbReference>
<dbReference type="InterPro" id="IPR005119">
    <property type="entry name" value="LysR_subst-bd"/>
</dbReference>
<comment type="similarity">
    <text evidence="1">Belongs to the LysR transcriptional regulatory family.</text>
</comment>
<evidence type="ECO:0000256" key="1">
    <source>
        <dbReference type="ARBA" id="ARBA00009437"/>
    </source>
</evidence>
<sequence length="144" mass="16394">MWTVRKFDFYTNGPEQTAYEDIYSGPPFRHTVEDLQHHQAINWINSSSRQFMPWTFTIPGGIAEISPPGKLVVDNSKAYVAAGLAGLGISQGMNVFLQPYIDRGLLTKVLPDNPSPERKLSLLYPHRHLSHKVRVFTEWLESLL</sequence>
<evidence type="ECO:0000313" key="4">
    <source>
        <dbReference type="Proteomes" id="UP000241538"/>
    </source>
</evidence>
<accession>A0AAN1TXD9</accession>
<geneLocation type="plasmid" evidence="4">
    <name>ppv989-508</name>
</geneLocation>